<dbReference type="EMBL" id="GBXM01075778">
    <property type="protein sequence ID" value="JAH32799.1"/>
    <property type="molecule type" value="Transcribed_RNA"/>
</dbReference>
<proteinExistence type="predicted"/>
<evidence type="ECO:0000313" key="2">
    <source>
        <dbReference type="EMBL" id="JAH32799.1"/>
    </source>
</evidence>
<dbReference type="AlphaFoldDB" id="A0A0E9RUM2"/>
<sequence length="47" mass="5479">MYRSTEKLHKTTKAREGGKLSKRQRSERPHLGSKGTLLRICKKKIIK</sequence>
<organism evidence="2">
    <name type="scientific">Anguilla anguilla</name>
    <name type="common">European freshwater eel</name>
    <name type="synonym">Muraena anguilla</name>
    <dbReference type="NCBI Taxonomy" id="7936"/>
    <lineage>
        <taxon>Eukaryota</taxon>
        <taxon>Metazoa</taxon>
        <taxon>Chordata</taxon>
        <taxon>Craniata</taxon>
        <taxon>Vertebrata</taxon>
        <taxon>Euteleostomi</taxon>
        <taxon>Actinopterygii</taxon>
        <taxon>Neopterygii</taxon>
        <taxon>Teleostei</taxon>
        <taxon>Anguilliformes</taxon>
        <taxon>Anguillidae</taxon>
        <taxon>Anguilla</taxon>
    </lineage>
</organism>
<reference evidence="2" key="2">
    <citation type="journal article" date="2015" name="Fish Shellfish Immunol.">
        <title>Early steps in the European eel (Anguilla anguilla)-Vibrio vulnificus interaction in the gills: Role of the RtxA13 toxin.</title>
        <authorList>
            <person name="Callol A."/>
            <person name="Pajuelo D."/>
            <person name="Ebbesson L."/>
            <person name="Teles M."/>
            <person name="MacKenzie S."/>
            <person name="Amaro C."/>
        </authorList>
    </citation>
    <scope>NUCLEOTIDE SEQUENCE</scope>
</reference>
<feature type="compositionally biased region" description="Basic and acidic residues" evidence="1">
    <location>
        <begin position="1"/>
        <end position="30"/>
    </location>
</feature>
<accession>A0A0E9RUM2</accession>
<name>A0A0E9RUM2_ANGAN</name>
<evidence type="ECO:0000256" key="1">
    <source>
        <dbReference type="SAM" id="MobiDB-lite"/>
    </source>
</evidence>
<reference evidence="2" key="1">
    <citation type="submission" date="2014-11" db="EMBL/GenBank/DDBJ databases">
        <authorList>
            <person name="Amaro Gonzalez C."/>
        </authorList>
    </citation>
    <scope>NUCLEOTIDE SEQUENCE</scope>
</reference>
<protein>
    <submittedName>
        <fullName evidence="2">Uncharacterized protein</fullName>
    </submittedName>
</protein>
<feature type="region of interest" description="Disordered" evidence="1">
    <location>
        <begin position="1"/>
        <end position="38"/>
    </location>
</feature>